<feature type="region of interest" description="Disordered" evidence="1">
    <location>
        <begin position="26"/>
        <end position="66"/>
    </location>
</feature>
<accession>A0AA97AK38</accession>
<evidence type="ECO:0008006" key="4">
    <source>
        <dbReference type="Google" id="ProtNLM"/>
    </source>
</evidence>
<proteinExistence type="predicted"/>
<dbReference type="PROSITE" id="PS51257">
    <property type="entry name" value="PROKAR_LIPOPROTEIN"/>
    <property type="match status" value="1"/>
</dbReference>
<dbReference type="EMBL" id="CP053587">
    <property type="protein sequence ID" value="WNZ27344.1"/>
    <property type="molecule type" value="Genomic_DNA"/>
</dbReference>
<dbReference type="AlphaFoldDB" id="A0AA97AK38"/>
<dbReference type="RefSeq" id="WP_316437007.1">
    <property type="nucleotide sequence ID" value="NZ_CP053587.1"/>
</dbReference>
<feature type="signal peptide" evidence="2">
    <location>
        <begin position="1"/>
        <end position="29"/>
    </location>
</feature>
<gene>
    <name evidence="3" type="ORF">HJG54_31145</name>
</gene>
<feature type="compositionally biased region" description="Low complexity" evidence="1">
    <location>
        <begin position="26"/>
        <end position="52"/>
    </location>
</feature>
<keyword evidence="2" id="KW-0732">Signal</keyword>
<name>A0AA97AK38_9CYAN</name>
<evidence type="ECO:0000313" key="3">
    <source>
        <dbReference type="EMBL" id="WNZ27344.1"/>
    </source>
</evidence>
<protein>
    <recommendedName>
        <fullName evidence="4">DUF4198 domain-containing protein</fullName>
    </recommendedName>
</protein>
<organism evidence="3">
    <name type="scientific">Leptolyngbya sp. NK1-12</name>
    <dbReference type="NCBI Taxonomy" id="2547451"/>
    <lineage>
        <taxon>Bacteria</taxon>
        <taxon>Bacillati</taxon>
        <taxon>Cyanobacteriota</taxon>
        <taxon>Cyanophyceae</taxon>
        <taxon>Leptolyngbyales</taxon>
        <taxon>Leptolyngbyaceae</taxon>
        <taxon>Leptolyngbya group</taxon>
        <taxon>Leptolyngbya</taxon>
    </lineage>
</organism>
<evidence type="ECO:0000256" key="1">
    <source>
        <dbReference type="SAM" id="MobiDB-lite"/>
    </source>
</evidence>
<evidence type="ECO:0000256" key="2">
    <source>
        <dbReference type="SAM" id="SignalP"/>
    </source>
</evidence>
<sequence>MRLFRSLAALFMGLTVLGLSSCASQPQSAAESPSATAENSPTPTAAPTPETTSAKDHSHGGQGGQVIETGDYHLELLAKPEANGTHLDFFLQKGDDHEPIPDAKVVAQVQLPNGTQQKLDLTYDAAGEHYTVFLPATATGAYKLVVLSDINGEKVNGRYTFIK</sequence>
<reference evidence="3" key="1">
    <citation type="submission" date="2020-05" db="EMBL/GenBank/DDBJ databases">
        <authorList>
            <person name="Zhu T."/>
            <person name="Keshari N."/>
            <person name="Lu X."/>
        </authorList>
    </citation>
    <scope>NUCLEOTIDE SEQUENCE</scope>
    <source>
        <strain evidence="3">NK1-12</strain>
    </source>
</reference>
<feature type="chain" id="PRO_5041645067" description="DUF4198 domain-containing protein" evidence="2">
    <location>
        <begin position="30"/>
        <end position="163"/>
    </location>
</feature>